<accession>A0A1W2DSV0</accession>
<feature type="transmembrane region" description="Helical" evidence="2">
    <location>
        <begin position="70"/>
        <end position="90"/>
    </location>
</feature>
<name>A0A1W2DSV0_KIBAR</name>
<dbReference type="RefSeq" id="WP_084427872.1">
    <property type="nucleotide sequence ID" value="NZ_FWXV01000002.1"/>
</dbReference>
<sequence length="385" mass="42268">MNDVDLDEALAAFRADVPEMTEDAFLLGKVRLEAATEPCPEPLPEPTPLTVRTEVLNVQRRRRPSMRRRLVPWLTAAAAVLIAVGTTVALRSNDHQPAAGRPEVNKTYPKAPQRPARIPSATRGTPLPPVSVVYNAAGELTASDLPQQPGQYLTMGRYEWGMPGMVRGDIRGAMDMDSEGFWEEWVPADRSGVWRLVRDVDTRRANTRDQDEPQWPTMVSGLSYQEGTFEAPKGEYFPPTQGTWTDPTEQFIAGLPRDPRELYTRLAADAAETPDPPGVAVQLAGSLLNRPVPADVRRAIYQALSYHPWVRVSTDARTRDGRAAVSLTVDNLESTRSVVLLIDPANGLLIGTREIRMVADHPDSPAGTVASETTTHWAVVDGLGK</sequence>
<feature type="region of interest" description="Disordered" evidence="1">
    <location>
        <begin position="93"/>
        <end position="124"/>
    </location>
</feature>
<evidence type="ECO:0008006" key="5">
    <source>
        <dbReference type="Google" id="ProtNLM"/>
    </source>
</evidence>
<keyword evidence="2" id="KW-0812">Transmembrane</keyword>
<dbReference type="AlphaFoldDB" id="A0A1W2DSV0"/>
<gene>
    <name evidence="3" type="ORF">SAMN05661093_03818</name>
</gene>
<keyword evidence="2" id="KW-0472">Membrane</keyword>
<reference evidence="3 4" key="1">
    <citation type="submission" date="2017-04" db="EMBL/GenBank/DDBJ databases">
        <authorList>
            <person name="Afonso C.L."/>
            <person name="Miller P.J."/>
            <person name="Scott M.A."/>
            <person name="Spackman E."/>
            <person name="Goraichik I."/>
            <person name="Dimitrov K.M."/>
            <person name="Suarez D.L."/>
            <person name="Swayne D.E."/>
        </authorList>
    </citation>
    <scope>NUCLEOTIDE SEQUENCE [LARGE SCALE GENOMIC DNA]</scope>
    <source>
        <strain evidence="3 4">DSM 43828</strain>
    </source>
</reference>
<protein>
    <recommendedName>
        <fullName evidence="5">CU044_5270 family protein</fullName>
    </recommendedName>
</protein>
<organism evidence="3 4">
    <name type="scientific">Kibdelosporangium aridum</name>
    <dbReference type="NCBI Taxonomy" id="2030"/>
    <lineage>
        <taxon>Bacteria</taxon>
        <taxon>Bacillati</taxon>
        <taxon>Actinomycetota</taxon>
        <taxon>Actinomycetes</taxon>
        <taxon>Pseudonocardiales</taxon>
        <taxon>Pseudonocardiaceae</taxon>
        <taxon>Kibdelosporangium</taxon>
    </lineage>
</organism>
<dbReference type="Proteomes" id="UP000192674">
    <property type="component" value="Unassembled WGS sequence"/>
</dbReference>
<evidence type="ECO:0000256" key="2">
    <source>
        <dbReference type="SAM" id="Phobius"/>
    </source>
</evidence>
<evidence type="ECO:0000256" key="1">
    <source>
        <dbReference type="SAM" id="MobiDB-lite"/>
    </source>
</evidence>
<keyword evidence="2" id="KW-1133">Transmembrane helix</keyword>
<dbReference type="EMBL" id="FWXV01000002">
    <property type="protein sequence ID" value="SMD00595.1"/>
    <property type="molecule type" value="Genomic_DNA"/>
</dbReference>
<proteinExistence type="predicted"/>
<dbReference type="OrthoDB" id="3387554at2"/>
<evidence type="ECO:0000313" key="4">
    <source>
        <dbReference type="Proteomes" id="UP000192674"/>
    </source>
</evidence>
<evidence type="ECO:0000313" key="3">
    <source>
        <dbReference type="EMBL" id="SMD00595.1"/>
    </source>
</evidence>
<keyword evidence="4" id="KW-1185">Reference proteome</keyword>